<evidence type="ECO:0000313" key="2">
    <source>
        <dbReference type="Proteomes" id="UP000189286"/>
    </source>
</evidence>
<protein>
    <submittedName>
        <fullName evidence="1">Uncharacterized protein</fullName>
    </submittedName>
</protein>
<comment type="caution">
    <text evidence="1">The sequence shown here is derived from an EMBL/GenBank/DDBJ whole genome shotgun (WGS) entry which is preliminary data.</text>
</comment>
<gene>
    <name evidence="1" type="ORF">BSK71_14950</name>
</gene>
<name>A0A1V2R1L7_9GAMM</name>
<evidence type="ECO:0000313" key="1">
    <source>
        <dbReference type="EMBL" id="ONK04283.1"/>
    </source>
</evidence>
<organism evidence="1 2">
    <name type="scientific">Pectobacterium actinidiae</name>
    <dbReference type="NCBI Taxonomy" id="1507808"/>
    <lineage>
        <taxon>Bacteria</taxon>
        <taxon>Pseudomonadati</taxon>
        <taxon>Pseudomonadota</taxon>
        <taxon>Gammaproteobacteria</taxon>
        <taxon>Enterobacterales</taxon>
        <taxon>Pectobacteriaceae</taxon>
        <taxon>Pectobacterium</taxon>
    </lineage>
</organism>
<dbReference type="EMBL" id="MPUJ01000009">
    <property type="protein sequence ID" value="ONK04283.1"/>
    <property type="molecule type" value="Genomic_DNA"/>
</dbReference>
<dbReference type="OrthoDB" id="6624816at2"/>
<accession>A0A1V2R1L7</accession>
<dbReference type="AlphaFoldDB" id="A0A1V2R1L7"/>
<dbReference type="RefSeq" id="WP_039363563.1">
    <property type="nucleotide sequence ID" value="NZ_CP097896.1"/>
</dbReference>
<sequence>MSKEKYAIWYSVSTNYEAIMDNFSINDNECKFERDFHLKNRLIDYDHAIIIWYGKEQGELGNLSRKKNINLEEGFDFITSKVSLLLEKKNVDKISYLFALPDFEYKGKVKSNDTLRFGGHVTCERPNSSWLDEILSDM</sequence>
<proteinExistence type="predicted"/>
<reference evidence="2" key="1">
    <citation type="submission" date="2016-11" db="EMBL/GenBank/DDBJ databases">
        <authorList>
            <person name="Panda P."/>
            <person name="Visnovsky S."/>
            <person name="Pitman A."/>
        </authorList>
    </citation>
    <scope>NUCLEOTIDE SEQUENCE [LARGE SCALE GENOMIC DNA]</scope>
    <source>
        <strain evidence="2">ICMP 9972</strain>
    </source>
</reference>
<dbReference type="Proteomes" id="UP000189286">
    <property type="component" value="Unassembled WGS sequence"/>
</dbReference>